<feature type="compositionally biased region" description="Basic and acidic residues" evidence="1">
    <location>
        <begin position="1"/>
        <end position="13"/>
    </location>
</feature>
<evidence type="ECO:0000313" key="2">
    <source>
        <dbReference type="EMBL" id="CAA9275337.1"/>
    </source>
</evidence>
<evidence type="ECO:0000256" key="1">
    <source>
        <dbReference type="SAM" id="MobiDB-lite"/>
    </source>
</evidence>
<feature type="region of interest" description="Disordered" evidence="1">
    <location>
        <begin position="1"/>
        <end position="20"/>
    </location>
</feature>
<organism evidence="2">
    <name type="scientific">uncultured Chloroflexia bacterium</name>
    <dbReference type="NCBI Taxonomy" id="1672391"/>
    <lineage>
        <taxon>Bacteria</taxon>
        <taxon>Bacillati</taxon>
        <taxon>Chloroflexota</taxon>
        <taxon>Chloroflexia</taxon>
        <taxon>environmental samples</taxon>
    </lineage>
</organism>
<reference evidence="2" key="1">
    <citation type="submission" date="2020-02" db="EMBL/GenBank/DDBJ databases">
        <authorList>
            <person name="Meier V. D."/>
        </authorList>
    </citation>
    <scope>NUCLEOTIDE SEQUENCE</scope>
    <source>
        <strain evidence="2">AVDCRST_MAG93</strain>
    </source>
</reference>
<accession>A0A6J4JG43</accession>
<proteinExistence type="predicted"/>
<protein>
    <submittedName>
        <fullName evidence="2">Uncharacterized protein</fullName>
    </submittedName>
</protein>
<name>A0A6J4JG43_9CHLR</name>
<dbReference type="AlphaFoldDB" id="A0A6J4JG43"/>
<dbReference type="EMBL" id="CADCTR010000977">
    <property type="protein sequence ID" value="CAA9275337.1"/>
    <property type="molecule type" value="Genomic_DNA"/>
</dbReference>
<gene>
    <name evidence="2" type="ORF">AVDCRST_MAG93-2856</name>
</gene>
<sequence length="55" mass="5942">MASGRQPEHHELQSVDGRSMTTVLPGQWRMRHVASTVLTDVVKKGMRGGAALAAQ</sequence>